<evidence type="ECO:0000259" key="4">
    <source>
        <dbReference type="PROSITE" id="PS50887"/>
    </source>
</evidence>
<dbReference type="PANTHER" id="PTHR45138">
    <property type="entry name" value="REGULATORY COMPONENTS OF SENSORY TRANSDUCTION SYSTEM"/>
    <property type="match status" value="1"/>
</dbReference>
<dbReference type="InterPro" id="IPR000160">
    <property type="entry name" value="GGDEF_dom"/>
</dbReference>
<evidence type="ECO:0000313" key="5">
    <source>
        <dbReference type="EMBL" id="EEG92007.1"/>
    </source>
</evidence>
<dbReference type="AlphaFoldDB" id="C0FZA1"/>
<dbReference type="PANTHER" id="PTHR45138:SF9">
    <property type="entry name" value="DIGUANYLATE CYCLASE DGCM-RELATED"/>
    <property type="match status" value="1"/>
</dbReference>
<dbReference type="InterPro" id="IPR028082">
    <property type="entry name" value="Peripla_BP_I"/>
</dbReference>
<name>C0FZA1_9FIRM</name>
<dbReference type="InterPro" id="IPR050469">
    <property type="entry name" value="Diguanylate_Cyclase"/>
</dbReference>
<proteinExistence type="predicted"/>
<dbReference type="GO" id="GO:0003677">
    <property type="term" value="F:DNA binding"/>
    <property type="evidence" value="ECO:0007669"/>
    <property type="project" value="UniProtKB-KW"/>
</dbReference>
<dbReference type="InterPro" id="IPR043128">
    <property type="entry name" value="Rev_trsase/Diguanyl_cyclase"/>
</dbReference>
<dbReference type="InterPro" id="IPR046335">
    <property type="entry name" value="LacI/GalR-like_sensor"/>
</dbReference>
<feature type="domain" description="GGDEF" evidence="4">
    <location>
        <begin position="298"/>
        <end position="431"/>
    </location>
</feature>
<dbReference type="InterPro" id="IPR029787">
    <property type="entry name" value="Nucleotide_cyclase"/>
</dbReference>
<dbReference type="Gene3D" id="3.40.50.2300">
    <property type="match status" value="1"/>
</dbReference>
<gene>
    <name evidence="5" type="ORF">ROSEINA2194_04098</name>
</gene>
<accession>C0FZA1</accession>
<reference evidence="5 6" key="1">
    <citation type="submission" date="2009-02" db="EMBL/GenBank/DDBJ databases">
        <authorList>
            <person name="Fulton L."/>
            <person name="Clifton S."/>
            <person name="Fulton B."/>
            <person name="Xu J."/>
            <person name="Minx P."/>
            <person name="Pepin K.H."/>
            <person name="Johnson M."/>
            <person name="Bhonagiri V."/>
            <person name="Nash W.E."/>
            <person name="Mardis E.R."/>
            <person name="Wilson R.K."/>
        </authorList>
    </citation>
    <scope>NUCLEOTIDE SEQUENCE [LARGE SCALE GENOMIC DNA]</scope>
    <source>
        <strain evidence="5 6">DSM 16841</strain>
    </source>
</reference>
<dbReference type="SUPFAM" id="SSF55073">
    <property type="entry name" value="Nucleotide cyclase"/>
    <property type="match status" value="1"/>
</dbReference>
<dbReference type="CDD" id="cd01949">
    <property type="entry name" value="GGDEF"/>
    <property type="match status" value="1"/>
</dbReference>
<dbReference type="GO" id="GO:0052621">
    <property type="term" value="F:diguanylate cyclase activity"/>
    <property type="evidence" value="ECO:0007669"/>
    <property type="project" value="TreeGrafter"/>
</dbReference>
<evidence type="ECO:0000256" key="2">
    <source>
        <dbReference type="ARBA" id="ARBA00023125"/>
    </source>
</evidence>
<protein>
    <submittedName>
        <fullName evidence="5">Diguanylate cyclase (GGDEF) domain protein</fullName>
    </submittedName>
</protein>
<evidence type="ECO:0000256" key="3">
    <source>
        <dbReference type="ARBA" id="ARBA00023163"/>
    </source>
</evidence>
<keyword evidence="3" id="KW-0804">Transcription</keyword>
<dbReference type="Pfam" id="PF13377">
    <property type="entry name" value="Peripla_BP_3"/>
    <property type="match status" value="1"/>
</dbReference>
<dbReference type="Gene3D" id="3.30.70.270">
    <property type="match status" value="1"/>
</dbReference>
<reference evidence="5 6" key="2">
    <citation type="submission" date="2009-03" db="EMBL/GenBank/DDBJ databases">
        <title>Draft genome sequence of Roseburia inulinivorans (DSM 16841).</title>
        <authorList>
            <person name="Sudarsanam P."/>
            <person name="Ley R."/>
            <person name="Guruge J."/>
            <person name="Turnbaugh P.J."/>
            <person name="Mahowald M."/>
            <person name="Liep D."/>
            <person name="Gordon J."/>
        </authorList>
    </citation>
    <scope>NUCLEOTIDE SEQUENCE [LARGE SCALE GENOMIC DNA]</scope>
    <source>
        <strain evidence="5 6">DSM 16841</strain>
    </source>
</reference>
<dbReference type="SMART" id="SM00267">
    <property type="entry name" value="GGDEF"/>
    <property type="match status" value="1"/>
</dbReference>
<keyword evidence="1" id="KW-0805">Transcription regulation</keyword>
<dbReference type="SUPFAM" id="SSF53822">
    <property type="entry name" value="Periplasmic binding protein-like I"/>
    <property type="match status" value="1"/>
</dbReference>
<keyword evidence="2" id="KW-0238">DNA-binding</keyword>
<dbReference type="EMBL" id="ACFY01000165">
    <property type="protein sequence ID" value="EEG92007.1"/>
    <property type="molecule type" value="Genomic_DNA"/>
</dbReference>
<dbReference type="NCBIfam" id="TIGR00254">
    <property type="entry name" value="GGDEF"/>
    <property type="match status" value="1"/>
</dbReference>
<sequence length="431" mass="49360">MTAAISAGYHIPEDLAITGCDHSEEGQNLTPSLTTVSFPVYELGEASVEKLMKLIHEENVPAITVVHAQMVLENSCGCSLTKETPAIYFEQKLTSQIASLESSILSSMKMSAEFQNIADIDEAMDLLENYVHSIPNCSEFYLCLYANWDSVSQHILELTENEMDFEPSQDEIILKLSLRDGKRLPECSFTKRSLLPEHIYRQSDSAYLYFPLFFKNKTFGYIALAYENNRIDYHFQLVHWFMNINQLLKRLSDAKRTSILVSHLEDIYTKDALTGLYNKHGYLHRETLLLQEAAENQSTVTCFLFDLNRLKYINDHYGHNEGDFAIQVIGHALSSVTRSTDICARFSSDEFYLLTMDYTKEDADELLTRVYKYLDNYNKISHKEYKISASGGYAQSTPGASLSKEDVKALFSKADEHMYQQKQIFHQDLDK</sequence>
<dbReference type="Pfam" id="PF00990">
    <property type="entry name" value="GGDEF"/>
    <property type="match status" value="1"/>
</dbReference>
<comment type="caution">
    <text evidence="5">The sequence shown here is derived from an EMBL/GenBank/DDBJ whole genome shotgun (WGS) entry which is preliminary data.</text>
</comment>
<dbReference type="eggNOG" id="COG2199">
    <property type="taxonomic scope" value="Bacteria"/>
</dbReference>
<dbReference type="PROSITE" id="PS50887">
    <property type="entry name" value="GGDEF"/>
    <property type="match status" value="1"/>
</dbReference>
<evidence type="ECO:0000256" key="1">
    <source>
        <dbReference type="ARBA" id="ARBA00023015"/>
    </source>
</evidence>
<organism evidence="5 6">
    <name type="scientific">Roseburia inulinivorans DSM 16841</name>
    <dbReference type="NCBI Taxonomy" id="622312"/>
    <lineage>
        <taxon>Bacteria</taxon>
        <taxon>Bacillati</taxon>
        <taxon>Bacillota</taxon>
        <taxon>Clostridia</taxon>
        <taxon>Lachnospirales</taxon>
        <taxon>Lachnospiraceae</taxon>
        <taxon>Roseburia</taxon>
    </lineage>
</organism>
<dbReference type="Proteomes" id="UP000003561">
    <property type="component" value="Unassembled WGS sequence"/>
</dbReference>
<evidence type="ECO:0000313" key="6">
    <source>
        <dbReference type="Proteomes" id="UP000003561"/>
    </source>
</evidence>